<keyword evidence="6 11" id="KW-0378">Hydrolase</keyword>
<dbReference type="STRING" id="1413211.U473_04875"/>
<evidence type="ECO:0000259" key="12">
    <source>
        <dbReference type="PROSITE" id="PS50106"/>
    </source>
</evidence>
<dbReference type="SUPFAM" id="SSF50156">
    <property type="entry name" value="PDZ domain-like"/>
    <property type="match status" value="1"/>
</dbReference>
<keyword evidence="9 11" id="KW-0482">Metalloprotease</keyword>
<dbReference type="AlphaFoldDB" id="A0A135L7N0"/>
<protein>
    <recommendedName>
        <fullName evidence="11">Zinc metalloprotease</fullName>
        <ecNumber evidence="11">3.4.24.-</ecNumber>
    </recommendedName>
</protein>
<dbReference type="EC" id="3.4.24.-" evidence="11"/>
<evidence type="ECO:0000313" key="13">
    <source>
        <dbReference type="EMBL" id="KXG45014.1"/>
    </source>
</evidence>
<dbReference type="InterPro" id="IPR008915">
    <property type="entry name" value="Peptidase_M50"/>
</dbReference>
<evidence type="ECO:0000256" key="3">
    <source>
        <dbReference type="ARBA" id="ARBA00007931"/>
    </source>
</evidence>
<dbReference type="Pfam" id="PF02163">
    <property type="entry name" value="Peptidase_M50"/>
    <property type="match status" value="1"/>
</dbReference>
<dbReference type="InterPro" id="IPR004387">
    <property type="entry name" value="Pept_M50_Zn"/>
</dbReference>
<comment type="caution">
    <text evidence="13">The sequence shown here is derived from an EMBL/GenBank/DDBJ whole genome shotgun (WGS) entry which is preliminary data.</text>
</comment>
<feature type="transmembrane region" description="Helical" evidence="11">
    <location>
        <begin position="156"/>
        <end position="180"/>
    </location>
</feature>
<name>A0A135L7N0_9BACI</name>
<evidence type="ECO:0000256" key="5">
    <source>
        <dbReference type="ARBA" id="ARBA00022692"/>
    </source>
</evidence>
<evidence type="ECO:0000256" key="4">
    <source>
        <dbReference type="ARBA" id="ARBA00022670"/>
    </source>
</evidence>
<dbReference type="PANTHER" id="PTHR42837">
    <property type="entry name" value="REGULATOR OF SIGMA-E PROTEASE RSEP"/>
    <property type="match status" value="1"/>
</dbReference>
<dbReference type="GO" id="GO:0046872">
    <property type="term" value="F:metal ion binding"/>
    <property type="evidence" value="ECO:0007669"/>
    <property type="project" value="UniProtKB-KW"/>
</dbReference>
<proteinExistence type="inferred from homology"/>
<dbReference type="CDD" id="cd06163">
    <property type="entry name" value="S2P-M50_PDZ_RseP-like"/>
    <property type="match status" value="1"/>
</dbReference>
<dbReference type="NCBIfam" id="TIGR00054">
    <property type="entry name" value="RIP metalloprotease RseP"/>
    <property type="match status" value="1"/>
</dbReference>
<dbReference type="CDD" id="cd23081">
    <property type="entry name" value="cpPDZ_EcRseP-like"/>
    <property type="match status" value="1"/>
</dbReference>
<dbReference type="GO" id="GO:0006508">
    <property type="term" value="P:proteolysis"/>
    <property type="evidence" value="ECO:0007669"/>
    <property type="project" value="UniProtKB-KW"/>
</dbReference>
<keyword evidence="10 11" id="KW-0472">Membrane</keyword>
<dbReference type="InterPro" id="IPR041489">
    <property type="entry name" value="PDZ_6"/>
</dbReference>
<keyword evidence="8 11" id="KW-1133">Transmembrane helix</keyword>
<reference evidence="13 14" key="1">
    <citation type="submission" date="2016-02" db="EMBL/GenBank/DDBJ databases">
        <title>Draft Genome for Tepidibacillus decaturensis nov. sp. Strain Z9, an Anaerobic, Moderately Thermophilic and Heterotrophic Bacterium from Deep Subsurface of the Illinois Basin, USA.</title>
        <authorList>
            <person name="Dong Y."/>
            <person name="Chang J.Y."/>
            <person name="Sanford R."/>
            <person name="Fouke B.W."/>
        </authorList>
    </citation>
    <scope>NUCLEOTIDE SEQUENCE [LARGE SCALE GENOMIC DNA]</scope>
    <source>
        <strain evidence="13 14">Z9</strain>
    </source>
</reference>
<gene>
    <name evidence="13" type="ORF">U473_04875</name>
</gene>
<evidence type="ECO:0000256" key="1">
    <source>
        <dbReference type="ARBA" id="ARBA00001947"/>
    </source>
</evidence>
<keyword evidence="5 11" id="KW-0812">Transmembrane</keyword>
<dbReference type="PROSITE" id="PS50106">
    <property type="entry name" value="PDZ"/>
    <property type="match status" value="1"/>
</dbReference>
<accession>A0A135L7N0</accession>
<evidence type="ECO:0000256" key="9">
    <source>
        <dbReference type="ARBA" id="ARBA00023049"/>
    </source>
</evidence>
<feature type="domain" description="PDZ" evidence="12">
    <location>
        <begin position="189"/>
        <end position="241"/>
    </location>
</feature>
<evidence type="ECO:0000256" key="10">
    <source>
        <dbReference type="ARBA" id="ARBA00023136"/>
    </source>
</evidence>
<evidence type="ECO:0000256" key="8">
    <source>
        <dbReference type="ARBA" id="ARBA00022989"/>
    </source>
</evidence>
<keyword evidence="11" id="KW-0479">Metal-binding</keyword>
<sequence length="400" mass="44080">MFFHELGHFLFAKKAGIFVREFSLGLGPKLFSFKKRETQYSLRILPFGAYVRMAGEDPEVVEIKDGQTLALKLDSKGKVTDIYFDEKDFSKGIIIRVKSADLERELTIKGYDQDEHLVNYSLSRETVMHYEKQSVQIAPWDRQFGSKSILDRFATILAGPVFNIILTIVLFFVVAMMVGVPSEQVSFGKVNPGSPADKAGIQQGDIVLSVDNTPIKKDTELIEKIQKSPGKELILKIERNGTTKEITVIPEEKSGKGLIGVEVGHLREEATIPKAASSAVTNTAKMTALILDSFRLLFSGNVGMNDLAGPVGIMKITSDAAKQGMATLINWAGMLSLYLGIFNLLPIPALDGSRLLFLTIEGVRGKPIDPQKESMVHLVGFALLMLLMIIVTVNDVSKIF</sequence>
<dbReference type="EMBL" id="LSKU01000001">
    <property type="protein sequence ID" value="KXG45014.1"/>
    <property type="molecule type" value="Genomic_DNA"/>
</dbReference>
<keyword evidence="4" id="KW-0645">Protease</keyword>
<dbReference type="Gene3D" id="2.30.42.10">
    <property type="match status" value="1"/>
</dbReference>
<evidence type="ECO:0000256" key="11">
    <source>
        <dbReference type="RuleBase" id="RU362031"/>
    </source>
</evidence>
<keyword evidence="14" id="KW-1185">Reference proteome</keyword>
<dbReference type="InterPro" id="IPR036034">
    <property type="entry name" value="PDZ_sf"/>
</dbReference>
<comment type="subcellular location">
    <subcellularLocation>
        <location evidence="2">Membrane</location>
        <topology evidence="2">Multi-pass membrane protein</topology>
    </subcellularLocation>
</comment>
<evidence type="ECO:0000256" key="6">
    <source>
        <dbReference type="ARBA" id="ARBA00022801"/>
    </source>
</evidence>
<organism evidence="13 14">
    <name type="scientific">Tepidibacillus decaturensis</name>
    <dbReference type="NCBI Taxonomy" id="1413211"/>
    <lineage>
        <taxon>Bacteria</taxon>
        <taxon>Bacillati</taxon>
        <taxon>Bacillota</taxon>
        <taxon>Bacilli</taxon>
        <taxon>Bacillales</taxon>
        <taxon>Bacillaceae</taxon>
        <taxon>Tepidibacillus</taxon>
    </lineage>
</organism>
<dbReference type="Pfam" id="PF17820">
    <property type="entry name" value="PDZ_6"/>
    <property type="match status" value="1"/>
</dbReference>
<dbReference type="Proteomes" id="UP000070352">
    <property type="component" value="Unassembled WGS sequence"/>
</dbReference>
<dbReference type="SMART" id="SM00228">
    <property type="entry name" value="PDZ"/>
    <property type="match status" value="1"/>
</dbReference>
<feature type="transmembrane region" description="Helical" evidence="11">
    <location>
        <begin position="375"/>
        <end position="393"/>
    </location>
</feature>
<dbReference type="PANTHER" id="PTHR42837:SF2">
    <property type="entry name" value="MEMBRANE METALLOPROTEASE ARASP2, CHLOROPLASTIC-RELATED"/>
    <property type="match status" value="1"/>
</dbReference>
<evidence type="ECO:0000256" key="7">
    <source>
        <dbReference type="ARBA" id="ARBA00022833"/>
    </source>
</evidence>
<feature type="transmembrane region" description="Helical" evidence="11">
    <location>
        <begin position="328"/>
        <end position="349"/>
    </location>
</feature>
<evidence type="ECO:0000256" key="2">
    <source>
        <dbReference type="ARBA" id="ARBA00004141"/>
    </source>
</evidence>
<dbReference type="GO" id="GO:0004222">
    <property type="term" value="F:metalloendopeptidase activity"/>
    <property type="evidence" value="ECO:0007669"/>
    <property type="project" value="InterPro"/>
</dbReference>
<comment type="cofactor">
    <cofactor evidence="1 11">
        <name>Zn(2+)</name>
        <dbReference type="ChEBI" id="CHEBI:29105"/>
    </cofactor>
</comment>
<evidence type="ECO:0000313" key="14">
    <source>
        <dbReference type="Proteomes" id="UP000070352"/>
    </source>
</evidence>
<dbReference type="GO" id="GO:0016020">
    <property type="term" value="C:membrane"/>
    <property type="evidence" value="ECO:0007669"/>
    <property type="project" value="UniProtKB-SubCell"/>
</dbReference>
<keyword evidence="7 11" id="KW-0862">Zinc</keyword>
<comment type="similarity">
    <text evidence="3 11">Belongs to the peptidase M50B family.</text>
</comment>
<dbReference type="InterPro" id="IPR001478">
    <property type="entry name" value="PDZ"/>
</dbReference>